<evidence type="ECO:0000256" key="5">
    <source>
        <dbReference type="ARBA" id="ARBA00022725"/>
    </source>
</evidence>
<keyword evidence="7" id="KW-0472">Membrane</keyword>
<accession>A0A9R1TG07</accession>
<name>A0A9R1TG07_9HYME</name>
<comment type="subcellular location">
    <subcellularLocation>
        <location evidence="1">Cell membrane</location>
        <topology evidence="1">Multi-pass membrane protein</topology>
    </subcellularLocation>
</comment>
<dbReference type="PANTHER" id="PTHR21137:SF35">
    <property type="entry name" value="ODORANT RECEPTOR 19A-RELATED"/>
    <property type="match status" value="1"/>
</dbReference>
<evidence type="ECO:0000256" key="9">
    <source>
        <dbReference type="ARBA" id="ARBA00023224"/>
    </source>
</evidence>
<organism evidence="10 11">
    <name type="scientific">Fopius arisanus</name>
    <dbReference type="NCBI Taxonomy" id="64838"/>
    <lineage>
        <taxon>Eukaryota</taxon>
        <taxon>Metazoa</taxon>
        <taxon>Ecdysozoa</taxon>
        <taxon>Arthropoda</taxon>
        <taxon>Hexapoda</taxon>
        <taxon>Insecta</taxon>
        <taxon>Pterygota</taxon>
        <taxon>Neoptera</taxon>
        <taxon>Endopterygota</taxon>
        <taxon>Hymenoptera</taxon>
        <taxon>Apocrita</taxon>
        <taxon>Ichneumonoidea</taxon>
        <taxon>Braconidae</taxon>
        <taxon>Opiinae</taxon>
        <taxon>Fopius</taxon>
    </lineage>
</organism>
<keyword evidence="5" id="KW-0552">Olfaction</keyword>
<keyword evidence="8" id="KW-0675">Receptor</keyword>
<evidence type="ECO:0000313" key="10">
    <source>
        <dbReference type="Proteomes" id="UP000694866"/>
    </source>
</evidence>
<dbReference type="RefSeq" id="XP_011308634.1">
    <property type="nucleotide sequence ID" value="XM_011310332.1"/>
</dbReference>
<dbReference type="GO" id="GO:0005549">
    <property type="term" value="F:odorant binding"/>
    <property type="evidence" value="ECO:0007669"/>
    <property type="project" value="InterPro"/>
</dbReference>
<keyword evidence="3" id="KW-0716">Sensory transduction</keyword>
<dbReference type="Proteomes" id="UP000694866">
    <property type="component" value="Unplaced"/>
</dbReference>
<protein>
    <submittedName>
        <fullName evidence="11">Odorant receptor 82a-like</fullName>
    </submittedName>
</protein>
<evidence type="ECO:0000256" key="8">
    <source>
        <dbReference type="ARBA" id="ARBA00023170"/>
    </source>
</evidence>
<keyword evidence="2" id="KW-1003">Cell membrane</keyword>
<evidence type="ECO:0000256" key="4">
    <source>
        <dbReference type="ARBA" id="ARBA00022692"/>
    </source>
</evidence>
<evidence type="ECO:0000256" key="6">
    <source>
        <dbReference type="ARBA" id="ARBA00022989"/>
    </source>
</evidence>
<feature type="non-terminal residue" evidence="11">
    <location>
        <position position="1"/>
    </location>
</feature>
<gene>
    <name evidence="11" type="primary">LOC105269803</name>
</gene>
<dbReference type="KEGG" id="fas:105269803"/>
<evidence type="ECO:0000256" key="1">
    <source>
        <dbReference type="ARBA" id="ARBA00004651"/>
    </source>
</evidence>
<dbReference type="OrthoDB" id="6617147at2759"/>
<evidence type="ECO:0000256" key="2">
    <source>
        <dbReference type="ARBA" id="ARBA00022475"/>
    </source>
</evidence>
<keyword evidence="4" id="KW-0812">Transmembrane</keyword>
<keyword evidence="6" id="KW-1133">Transmembrane helix</keyword>
<keyword evidence="10" id="KW-1185">Reference proteome</keyword>
<dbReference type="Pfam" id="PF02949">
    <property type="entry name" value="7tm_6"/>
    <property type="match status" value="1"/>
</dbReference>
<keyword evidence="9" id="KW-0807">Transducer</keyword>
<dbReference type="InterPro" id="IPR004117">
    <property type="entry name" value="7tm6_olfct_rcpt"/>
</dbReference>
<dbReference type="AlphaFoldDB" id="A0A9R1TG07"/>
<sequence length="107" mass="12105">LLTYFTLLMSLTFNIFVFCFIGELLKEQWNDTGKSAYMVDWHRMSPRIAATMMLIIATAQVPKKITAGGLLDLTYASFTSVLHLQSILHPSFNFDTFSGDEIISHIP</sequence>
<evidence type="ECO:0000256" key="7">
    <source>
        <dbReference type="ARBA" id="ARBA00023136"/>
    </source>
</evidence>
<evidence type="ECO:0000256" key="3">
    <source>
        <dbReference type="ARBA" id="ARBA00022606"/>
    </source>
</evidence>
<dbReference type="GO" id="GO:0004984">
    <property type="term" value="F:olfactory receptor activity"/>
    <property type="evidence" value="ECO:0007669"/>
    <property type="project" value="InterPro"/>
</dbReference>
<dbReference type="GO" id="GO:0005886">
    <property type="term" value="C:plasma membrane"/>
    <property type="evidence" value="ECO:0007669"/>
    <property type="project" value="UniProtKB-SubCell"/>
</dbReference>
<dbReference type="GO" id="GO:0007165">
    <property type="term" value="P:signal transduction"/>
    <property type="evidence" value="ECO:0007669"/>
    <property type="project" value="UniProtKB-KW"/>
</dbReference>
<dbReference type="PANTHER" id="PTHR21137">
    <property type="entry name" value="ODORANT RECEPTOR"/>
    <property type="match status" value="1"/>
</dbReference>
<dbReference type="GeneID" id="105269803"/>
<proteinExistence type="predicted"/>
<reference evidence="11" key="1">
    <citation type="submission" date="2025-08" db="UniProtKB">
        <authorList>
            <consortium name="RefSeq"/>
        </authorList>
    </citation>
    <scope>IDENTIFICATION</scope>
    <source>
        <strain evidence="11">USDA-PBARC FA_bdor</strain>
        <tissue evidence="11">Whole organism</tissue>
    </source>
</reference>
<evidence type="ECO:0000313" key="11">
    <source>
        <dbReference type="RefSeq" id="XP_011308634.1"/>
    </source>
</evidence>